<dbReference type="Proteomes" id="UP001152888">
    <property type="component" value="Unassembled WGS sequence"/>
</dbReference>
<evidence type="ECO:0000256" key="10">
    <source>
        <dbReference type="SAM" id="Phobius"/>
    </source>
</evidence>
<dbReference type="GO" id="GO:0005741">
    <property type="term" value="C:mitochondrial outer membrane"/>
    <property type="evidence" value="ECO:0007669"/>
    <property type="project" value="TreeGrafter"/>
</dbReference>
<reference evidence="11" key="1">
    <citation type="submission" date="2022-03" db="EMBL/GenBank/DDBJ databases">
        <authorList>
            <person name="Sayadi A."/>
        </authorList>
    </citation>
    <scope>NUCLEOTIDE SEQUENCE</scope>
</reference>
<evidence type="ECO:0000256" key="5">
    <source>
        <dbReference type="ARBA" id="ARBA00022703"/>
    </source>
</evidence>
<keyword evidence="8 10" id="KW-0472">Membrane</keyword>
<organism evidence="11 12">
    <name type="scientific">Acanthoscelides obtectus</name>
    <name type="common">Bean weevil</name>
    <name type="synonym">Bruchus obtectus</name>
    <dbReference type="NCBI Taxonomy" id="200917"/>
    <lineage>
        <taxon>Eukaryota</taxon>
        <taxon>Metazoa</taxon>
        <taxon>Ecdysozoa</taxon>
        <taxon>Arthropoda</taxon>
        <taxon>Hexapoda</taxon>
        <taxon>Insecta</taxon>
        <taxon>Pterygota</taxon>
        <taxon>Neoptera</taxon>
        <taxon>Endopterygota</taxon>
        <taxon>Coleoptera</taxon>
        <taxon>Polyphaga</taxon>
        <taxon>Cucujiformia</taxon>
        <taxon>Chrysomeloidea</taxon>
        <taxon>Chrysomelidae</taxon>
        <taxon>Bruchinae</taxon>
        <taxon>Bruchini</taxon>
        <taxon>Acanthoscelides</taxon>
    </lineage>
</organism>
<keyword evidence="6 10" id="KW-1133">Transmembrane helix</keyword>
<dbReference type="PANTHER" id="PTHR15186">
    <property type="entry name" value="RE48077P"/>
    <property type="match status" value="1"/>
</dbReference>
<evidence type="ECO:0000256" key="6">
    <source>
        <dbReference type="ARBA" id="ARBA00022989"/>
    </source>
</evidence>
<name>A0A9P0K7J2_ACAOB</name>
<comment type="similarity">
    <text evidence="3">Belongs to the NIP3 family.</text>
</comment>
<gene>
    <name evidence="11" type="ORF">ACAOBT_LOCUS6165</name>
</gene>
<evidence type="ECO:0000256" key="4">
    <source>
        <dbReference type="ARBA" id="ARBA00022692"/>
    </source>
</evidence>
<comment type="caution">
    <text evidence="11">The sequence shown here is derived from an EMBL/GenBank/DDBJ whole genome shotgun (WGS) entry which is preliminary data.</text>
</comment>
<evidence type="ECO:0000256" key="2">
    <source>
        <dbReference type="ARBA" id="ARBA00004325"/>
    </source>
</evidence>
<keyword evidence="5" id="KW-0053">Apoptosis</keyword>
<keyword evidence="7" id="KW-0496">Mitochondrion</keyword>
<dbReference type="OrthoDB" id="5857140at2759"/>
<protein>
    <submittedName>
        <fullName evidence="11">Uncharacterized protein</fullName>
    </submittedName>
</protein>
<feature type="transmembrane region" description="Helical" evidence="10">
    <location>
        <begin position="154"/>
        <end position="175"/>
    </location>
</feature>
<keyword evidence="12" id="KW-1185">Reference proteome</keyword>
<evidence type="ECO:0000256" key="9">
    <source>
        <dbReference type="SAM" id="MobiDB-lite"/>
    </source>
</evidence>
<feature type="region of interest" description="Disordered" evidence="9">
    <location>
        <begin position="53"/>
        <end position="87"/>
    </location>
</feature>
<keyword evidence="4 10" id="KW-0812">Transmembrane</keyword>
<dbReference type="GO" id="GO:0005634">
    <property type="term" value="C:nucleus"/>
    <property type="evidence" value="ECO:0007669"/>
    <property type="project" value="TreeGrafter"/>
</dbReference>
<dbReference type="GO" id="GO:0042802">
    <property type="term" value="F:identical protein binding"/>
    <property type="evidence" value="ECO:0007669"/>
    <property type="project" value="UniProtKB-ARBA"/>
</dbReference>
<accession>A0A9P0K7J2</accession>
<evidence type="ECO:0000256" key="8">
    <source>
        <dbReference type="ARBA" id="ARBA00023136"/>
    </source>
</evidence>
<dbReference type="InterPro" id="IPR010548">
    <property type="entry name" value="BNIP3"/>
</dbReference>
<dbReference type="AlphaFoldDB" id="A0A9P0K7J2"/>
<evidence type="ECO:0000313" key="12">
    <source>
        <dbReference type="Proteomes" id="UP001152888"/>
    </source>
</evidence>
<dbReference type="GO" id="GO:0043065">
    <property type="term" value="P:positive regulation of apoptotic process"/>
    <property type="evidence" value="ECO:0007669"/>
    <property type="project" value="InterPro"/>
</dbReference>
<dbReference type="EMBL" id="CAKOFQ010006721">
    <property type="protein sequence ID" value="CAH1965118.1"/>
    <property type="molecule type" value="Genomic_DNA"/>
</dbReference>
<proteinExistence type="inferred from homology"/>
<dbReference type="GO" id="GO:0097345">
    <property type="term" value="P:mitochondrial outer membrane permeabilization"/>
    <property type="evidence" value="ECO:0007669"/>
    <property type="project" value="TreeGrafter"/>
</dbReference>
<evidence type="ECO:0000313" key="11">
    <source>
        <dbReference type="EMBL" id="CAH1965118.1"/>
    </source>
</evidence>
<sequence>MSSTKSSVDDLLGESWVDVSFGSTCSQGGGTPGSITQQLTVEDYLRLLREAQESNQSSARVSLAGSRRDSPRSSPKSPPNSPVQGNSLNLEWQSYYINSESRDTSFDSDFFNDWSSRPDQAPPKNWSFRAPKRDLLSIRYARVGNESVFSRKGLATLFLTNLISLLLGAGVGVWLTKHGLFMPSVKRVSVVTLLAFYPIMWVF</sequence>
<dbReference type="PANTHER" id="PTHR15186:SF5">
    <property type="entry name" value="BNIP3, ISOFORM A"/>
    <property type="match status" value="1"/>
</dbReference>
<comment type="subcellular location">
    <subcellularLocation>
        <location evidence="1">Membrane</location>
        <topology evidence="1">Single-pass membrane protein</topology>
    </subcellularLocation>
    <subcellularLocation>
        <location evidence="2">Mitochondrion membrane</location>
    </subcellularLocation>
</comment>
<evidence type="ECO:0000256" key="3">
    <source>
        <dbReference type="ARBA" id="ARBA00007710"/>
    </source>
</evidence>
<evidence type="ECO:0000256" key="7">
    <source>
        <dbReference type="ARBA" id="ARBA00023128"/>
    </source>
</evidence>
<evidence type="ECO:0000256" key="1">
    <source>
        <dbReference type="ARBA" id="ARBA00004167"/>
    </source>
</evidence>
<dbReference type="Pfam" id="PF06553">
    <property type="entry name" value="BNIP3"/>
    <property type="match status" value="1"/>
</dbReference>